<dbReference type="EMBL" id="MZMZ02002128">
    <property type="protein sequence ID" value="RQM27215.1"/>
    <property type="molecule type" value="Genomic_DNA"/>
</dbReference>
<evidence type="ECO:0000313" key="2">
    <source>
        <dbReference type="Proteomes" id="UP000284702"/>
    </source>
</evidence>
<name>A0A3R7YEM2_APHAT</name>
<organism evidence="1 2">
    <name type="scientific">Aphanomyces astaci</name>
    <name type="common">Crayfish plague agent</name>
    <dbReference type="NCBI Taxonomy" id="112090"/>
    <lineage>
        <taxon>Eukaryota</taxon>
        <taxon>Sar</taxon>
        <taxon>Stramenopiles</taxon>
        <taxon>Oomycota</taxon>
        <taxon>Saprolegniomycetes</taxon>
        <taxon>Saprolegniales</taxon>
        <taxon>Verrucalvaceae</taxon>
        <taxon>Aphanomyces</taxon>
    </lineage>
</organism>
<accession>A0A3R7YEM2</accession>
<comment type="caution">
    <text evidence="1">The sequence shown here is derived from an EMBL/GenBank/DDBJ whole genome shotgun (WGS) entry which is preliminary data.</text>
</comment>
<sequence length="77" mass="8665">MCLFQHVMQRACEGLKHPCTDCAHQIKAKKRAIDAKLQDKLMTDTEPFEMVITQLLAELGSLENQPDGRISCCSFVV</sequence>
<keyword evidence="2" id="KW-1185">Reference proteome</keyword>
<gene>
    <name evidence="1" type="ORF">B5M09_007693</name>
</gene>
<dbReference type="Proteomes" id="UP000284702">
    <property type="component" value="Unassembled WGS sequence"/>
</dbReference>
<protein>
    <submittedName>
        <fullName evidence="1">Uncharacterized protein</fullName>
    </submittedName>
</protein>
<dbReference type="AlphaFoldDB" id="A0A3R7YEM2"/>
<evidence type="ECO:0000313" key="1">
    <source>
        <dbReference type="EMBL" id="RQM27215.1"/>
    </source>
</evidence>
<proteinExistence type="predicted"/>
<reference evidence="1" key="1">
    <citation type="submission" date="2018-07" db="EMBL/GenBank/DDBJ databases">
        <title>Annotation of Aphanomyces astaci genome assembly.</title>
        <authorList>
            <person name="Studholme D.J."/>
        </authorList>
    </citation>
    <scope>NUCLEOTIDE SEQUENCE [LARGE SCALE GENOMIC DNA]</scope>
    <source>
        <strain evidence="1">Pc</strain>
    </source>
</reference>